<comment type="similarity">
    <text evidence="2 6">Belongs to the GINS4/SLD5 family.</text>
</comment>
<gene>
    <name evidence="10" type="ORF">BDV98DRAFT_513809</name>
</gene>
<dbReference type="OrthoDB" id="338231at2759"/>
<dbReference type="CDD" id="cd21692">
    <property type="entry name" value="GINS_B_Sld5"/>
    <property type="match status" value="1"/>
</dbReference>
<dbReference type="GO" id="GO:0000727">
    <property type="term" value="P:double-strand break repair via break-induced replication"/>
    <property type="evidence" value="ECO:0007669"/>
    <property type="project" value="TreeGrafter"/>
</dbReference>
<sequence length="225" mass="25961">MSGPTVGGPSSSGATRVEDEEEIEETPLEQLTRHWMNERHAPDLLPRQEVLLASLLDHIHRQTNIINTLRSDPRSSEDEHLRIMLVQTEIERVKFMVNSYTRTRLFKIEKYARFIVTDEFMQTRLTAGELNHATRFAAMTDRHFRMSVLQSLPEPQSHLDDEPIFMPSMITQPDKTKPVFVRARRHCPPIRLKDGTALEMSKGHISLLPFDVVEDLILRGDVELV</sequence>
<dbReference type="InterPro" id="IPR008591">
    <property type="entry name" value="GINS_Sld5"/>
</dbReference>
<feature type="domain" description="DNA replication complex GINS protein SLD5 C-terminal" evidence="9">
    <location>
        <begin position="173"/>
        <end position="225"/>
    </location>
</feature>
<evidence type="ECO:0000256" key="1">
    <source>
        <dbReference type="ARBA" id="ARBA00004123"/>
    </source>
</evidence>
<dbReference type="PANTHER" id="PTHR21206:SF0">
    <property type="entry name" value="DNA REPLICATION COMPLEX GINS PROTEIN SLD5"/>
    <property type="match status" value="1"/>
</dbReference>
<dbReference type="GO" id="GO:0006261">
    <property type="term" value="P:DNA-templated DNA replication"/>
    <property type="evidence" value="ECO:0007669"/>
    <property type="project" value="InterPro"/>
</dbReference>
<protein>
    <recommendedName>
        <fullName evidence="3 6">DNA replication complex GINS protein SLD5</fullName>
    </recommendedName>
</protein>
<comment type="function">
    <text evidence="6">The GINS complex plays an essential role in the initiation of DNA replication.</text>
</comment>
<evidence type="ECO:0000256" key="3">
    <source>
        <dbReference type="ARBA" id="ARBA00014804"/>
    </source>
</evidence>
<keyword evidence="11" id="KW-1185">Reference proteome</keyword>
<keyword evidence="4 6" id="KW-0235">DNA replication</keyword>
<dbReference type="InterPro" id="IPR036224">
    <property type="entry name" value="GINS_bundle-like_dom_sf"/>
</dbReference>
<dbReference type="InterPro" id="IPR021151">
    <property type="entry name" value="GINS_A"/>
</dbReference>
<accession>A0A5C3QBD6</accession>
<dbReference type="PANTHER" id="PTHR21206">
    <property type="entry name" value="SLD5 PROTEIN"/>
    <property type="match status" value="1"/>
</dbReference>
<evidence type="ECO:0000256" key="2">
    <source>
        <dbReference type="ARBA" id="ARBA00008187"/>
    </source>
</evidence>
<dbReference type="SUPFAM" id="SSF158573">
    <property type="entry name" value="GINS helical bundle-like"/>
    <property type="match status" value="1"/>
</dbReference>
<dbReference type="InterPro" id="IPR038749">
    <property type="entry name" value="Sld5_GINS_A"/>
</dbReference>
<dbReference type="GO" id="GO:0000811">
    <property type="term" value="C:GINS complex"/>
    <property type="evidence" value="ECO:0007669"/>
    <property type="project" value="UniProtKB-UniRule"/>
</dbReference>
<evidence type="ECO:0000259" key="9">
    <source>
        <dbReference type="Pfam" id="PF16922"/>
    </source>
</evidence>
<dbReference type="SUPFAM" id="SSF160059">
    <property type="entry name" value="PriA/YqbF domain"/>
    <property type="match status" value="1"/>
</dbReference>
<dbReference type="Pfam" id="PF16922">
    <property type="entry name" value="SLD5_C"/>
    <property type="match status" value="1"/>
</dbReference>
<evidence type="ECO:0000256" key="6">
    <source>
        <dbReference type="PIRNR" id="PIRNR007764"/>
    </source>
</evidence>
<dbReference type="Proteomes" id="UP000305067">
    <property type="component" value="Unassembled WGS sequence"/>
</dbReference>
<evidence type="ECO:0000313" key="11">
    <source>
        <dbReference type="Proteomes" id="UP000305067"/>
    </source>
</evidence>
<feature type="region of interest" description="Disordered" evidence="7">
    <location>
        <begin position="1"/>
        <end position="25"/>
    </location>
</feature>
<feature type="domain" description="GINS subunit" evidence="8">
    <location>
        <begin position="64"/>
        <end position="140"/>
    </location>
</feature>
<dbReference type="EMBL" id="ML178847">
    <property type="protein sequence ID" value="TFK97478.1"/>
    <property type="molecule type" value="Genomic_DNA"/>
</dbReference>
<dbReference type="STRING" id="1884261.A0A5C3QBD6"/>
<dbReference type="PIRSF" id="PIRSF007764">
    <property type="entry name" value="Sld5"/>
    <property type="match status" value="1"/>
</dbReference>
<dbReference type="Gene3D" id="1.20.58.1030">
    <property type="match status" value="1"/>
</dbReference>
<dbReference type="InterPro" id="IPR031633">
    <property type="entry name" value="SLD5_C"/>
</dbReference>
<organism evidence="10 11">
    <name type="scientific">Pterulicium gracile</name>
    <dbReference type="NCBI Taxonomy" id="1884261"/>
    <lineage>
        <taxon>Eukaryota</taxon>
        <taxon>Fungi</taxon>
        <taxon>Dikarya</taxon>
        <taxon>Basidiomycota</taxon>
        <taxon>Agaricomycotina</taxon>
        <taxon>Agaricomycetes</taxon>
        <taxon>Agaricomycetidae</taxon>
        <taxon>Agaricales</taxon>
        <taxon>Pleurotineae</taxon>
        <taxon>Pterulaceae</taxon>
        <taxon>Pterulicium</taxon>
    </lineage>
</organism>
<dbReference type="Pfam" id="PF05916">
    <property type="entry name" value="Sld5"/>
    <property type="match status" value="1"/>
</dbReference>
<evidence type="ECO:0000256" key="5">
    <source>
        <dbReference type="ARBA" id="ARBA00023242"/>
    </source>
</evidence>
<evidence type="ECO:0000256" key="4">
    <source>
        <dbReference type="ARBA" id="ARBA00022705"/>
    </source>
</evidence>
<comment type="subcellular location">
    <subcellularLocation>
        <location evidence="1 6">Nucleus</location>
    </subcellularLocation>
</comment>
<proteinExistence type="inferred from homology"/>
<feature type="compositionally biased region" description="Low complexity" evidence="7">
    <location>
        <begin position="1"/>
        <end position="13"/>
    </location>
</feature>
<dbReference type="AlphaFoldDB" id="A0A5C3QBD6"/>
<name>A0A5C3QBD6_9AGAR</name>
<evidence type="ECO:0000259" key="8">
    <source>
        <dbReference type="Pfam" id="PF05916"/>
    </source>
</evidence>
<evidence type="ECO:0000256" key="7">
    <source>
        <dbReference type="SAM" id="MobiDB-lite"/>
    </source>
</evidence>
<reference evidence="10 11" key="1">
    <citation type="journal article" date="2019" name="Nat. Ecol. Evol.">
        <title>Megaphylogeny resolves global patterns of mushroom evolution.</title>
        <authorList>
            <person name="Varga T."/>
            <person name="Krizsan K."/>
            <person name="Foldi C."/>
            <person name="Dima B."/>
            <person name="Sanchez-Garcia M."/>
            <person name="Sanchez-Ramirez S."/>
            <person name="Szollosi G.J."/>
            <person name="Szarkandi J.G."/>
            <person name="Papp V."/>
            <person name="Albert L."/>
            <person name="Andreopoulos W."/>
            <person name="Angelini C."/>
            <person name="Antonin V."/>
            <person name="Barry K.W."/>
            <person name="Bougher N.L."/>
            <person name="Buchanan P."/>
            <person name="Buyck B."/>
            <person name="Bense V."/>
            <person name="Catcheside P."/>
            <person name="Chovatia M."/>
            <person name="Cooper J."/>
            <person name="Damon W."/>
            <person name="Desjardin D."/>
            <person name="Finy P."/>
            <person name="Geml J."/>
            <person name="Haridas S."/>
            <person name="Hughes K."/>
            <person name="Justo A."/>
            <person name="Karasinski D."/>
            <person name="Kautmanova I."/>
            <person name="Kiss B."/>
            <person name="Kocsube S."/>
            <person name="Kotiranta H."/>
            <person name="LaButti K.M."/>
            <person name="Lechner B.E."/>
            <person name="Liimatainen K."/>
            <person name="Lipzen A."/>
            <person name="Lukacs Z."/>
            <person name="Mihaltcheva S."/>
            <person name="Morgado L.N."/>
            <person name="Niskanen T."/>
            <person name="Noordeloos M.E."/>
            <person name="Ohm R.A."/>
            <person name="Ortiz-Santana B."/>
            <person name="Ovrebo C."/>
            <person name="Racz N."/>
            <person name="Riley R."/>
            <person name="Savchenko A."/>
            <person name="Shiryaev A."/>
            <person name="Soop K."/>
            <person name="Spirin V."/>
            <person name="Szebenyi C."/>
            <person name="Tomsovsky M."/>
            <person name="Tulloss R.E."/>
            <person name="Uehling J."/>
            <person name="Grigoriev I.V."/>
            <person name="Vagvolgyi C."/>
            <person name="Papp T."/>
            <person name="Martin F.M."/>
            <person name="Miettinen O."/>
            <person name="Hibbett D.S."/>
            <person name="Nagy L.G."/>
        </authorList>
    </citation>
    <scope>NUCLEOTIDE SEQUENCE [LARGE SCALE GENOMIC DNA]</scope>
    <source>
        <strain evidence="10 11">CBS 309.79</strain>
    </source>
</reference>
<dbReference type="CDD" id="cd11711">
    <property type="entry name" value="GINS_A_Sld5"/>
    <property type="match status" value="1"/>
</dbReference>
<evidence type="ECO:0000313" key="10">
    <source>
        <dbReference type="EMBL" id="TFK97478.1"/>
    </source>
</evidence>
<keyword evidence="5 6" id="KW-0539">Nucleus</keyword>